<dbReference type="EMBL" id="CP031088">
    <property type="protein sequence ID" value="AXF95377.1"/>
    <property type="molecule type" value="Genomic_DNA"/>
</dbReference>
<evidence type="ECO:0000256" key="2">
    <source>
        <dbReference type="ARBA" id="ARBA00022741"/>
    </source>
</evidence>
<dbReference type="GO" id="GO:0008360">
    <property type="term" value="P:regulation of cell shape"/>
    <property type="evidence" value="ECO:0007669"/>
    <property type="project" value="UniProtKB-UniRule"/>
</dbReference>
<dbReference type="RefSeq" id="WP_114564314.1">
    <property type="nucleotide sequence ID" value="NZ_CP031088.1"/>
</dbReference>
<dbReference type="PANTHER" id="PTHR42749">
    <property type="entry name" value="CELL SHAPE-DETERMINING PROTEIN MREB"/>
    <property type="match status" value="1"/>
</dbReference>
<dbReference type="Gene3D" id="3.30.420.40">
    <property type="match status" value="3"/>
</dbReference>
<dbReference type="InterPro" id="IPR043129">
    <property type="entry name" value="ATPase_NBD"/>
</dbReference>
<comment type="subcellular location">
    <subcellularLocation>
        <location evidence="6">Cytoplasm</location>
    </subcellularLocation>
    <text evidence="6">Membrane-associated.</text>
</comment>
<proteinExistence type="inferred from homology"/>
<organism evidence="7 8">
    <name type="scientific">Spiroplasma phoeniceum P40</name>
    <dbReference type="NCBI Taxonomy" id="1276259"/>
    <lineage>
        <taxon>Bacteria</taxon>
        <taxon>Bacillati</taxon>
        <taxon>Mycoplasmatota</taxon>
        <taxon>Mollicutes</taxon>
        <taxon>Entomoplasmatales</taxon>
        <taxon>Spiroplasmataceae</taxon>
        <taxon>Spiroplasma</taxon>
    </lineage>
</organism>
<dbReference type="Pfam" id="PF06723">
    <property type="entry name" value="MreB_Mbl"/>
    <property type="match status" value="1"/>
</dbReference>
<dbReference type="GO" id="GO:0005524">
    <property type="term" value="F:ATP binding"/>
    <property type="evidence" value="ECO:0007669"/>
    <property type="project" value="UniProtKB-KW"/>
</dbReference>
<name>A0A345DMD9_9MOLU</name>
<dbReference type="InterPro" id="IPR004753">
    <property type="entry name" value="MreB"/>
</dbReference>
<evidence type="ECO:0000313" key="7">
    <source>
        <dbReference type="EMBL" id="AXF95377.1"/>
    </source>
</evidence>
<keyword evidence="3 6" id="KW-0067">ATP-binding</keyword>
<dbReference type="PRINTS" id="PR01652">
    <property type="entry name" value="SHAPEPROTEIN"/>
</dbReference>
<accession>A0A345DMD9</accession>
<reference evidence="8" key="1">
    <citation type="submission" date="2018-07" db="EMBL/GenBank/DDBJ databases">
        <title>Complete Genome Sequence of Spiroplasma phoeniceum.</title>
        <authorList>
            <person name="Davis R.E."/>
            <person name="Shao J.Y."/>
            <person name="Zhao Y."/>
            <person name="Silver A."/>
            <person name="Stump z."/>
            <person name="Gasparich G."/>
        </authorList>
    </citation>
    <scope>NUCLEOTIDE SEQUENCE [LARGE SCALE GENOMIC DNA]</scope>
    <source>
        <strain evidence="8">P40</strain>
    </source>
</reference>
<comment type="subunit">
    <text evidence="6">Forms polymers.</text>
</comment>
<evidence type="ECO:0000256" key="6">
    <source>
        <dbReference type="HAMAP-Rule" id="MF_02207"/>
    </source>
</evidence>
<dbReference type="GO" id="GO:0005737">
    <property type="term" value="C:cytoplasm"/>
    <property type="evidence" value="ECO:0007669"/>
    <property type="project" value="UniProtKB-SubCell"/>
</dbReference>
<dbReference type="InterPro" id="IPR056546">
    <property type="entry name" value="MreB_MamK-like"/>
</dbReference>
<evidence type="ECO:0000313" key="8">
    <source>
        <dbReference type="Proteomes" id="UP000253689"/>
    </source>
</evidence>
<dbReference type="Proteomes" id="UP000253689">
    <property type="component" value="Chromosome"/>
</dbReference>
<dbReference type="HAMAP" id="MF_02207">
    <property type="entry name" value="MreB"/>
    <property type="match status" value="1"/>
</dbReference>
<protein>
    <recommendedName>
        <fullName evidence="6">Cell shape-determining protein MreB</fullName>
    </recommendedName>
</protein>
<feature type="binding site" evidence="6">
    <location>
        <begin position="162"/>
        <end position="164"/>
    </location>
    <ligand>
        <name>ATP</name>
        <dbReference type="ChEBI" id="CHEBI:30616"/>
    </ligand>
</feature>
<dbReference type="GO" id="GO:0000902">
    <property type="term" value="P:cell morphogenesis"/>
    <property type="evidence" value="ECO:0007669"/>
    <property type="project" value="InterPro"/>
</dbReference>
<evidence type="ECO:0000256" key="3">
    <source>
        <dbReference type="ARBA" id="ARBA00022840"/>
    </source>
</evidence>
<keyword evidence="1 6" id="KW-0963">Cytoplasm</keyword>
<dbReference type="AlphaFoldDB" id="A0A345DMD9"/>
<keyword evidence="8" id="KW-1185">Reference proteome</keyword>
<evidence type="ECO:0000256" key="5">
    <source>
        <dbReference type="ARBA" id="ARBA00023458"/>
    </source>
</evidence>
<dbReference type="SUPFAM" id="SSF53067">
    <property type="entry name" value="Actin-like ATPase domain"/>
    <property type="match status" value="2"/>
</dbReference>
<comment type="caution">
    <text evidence="6">Lacks conserved residue(s) required for the propagation of feature annotation.</text>
</comment>
<comment type="function">
    <text evidence="6">Forms membrane-associated dynamic filaments that are essential for cell shape determination. Acts by regulating cell wall synthesis and cell elongation, and thus cell shape. A feedback loop between cell geometry and MreB localization may maintain elongated cell shape by targeting cell wall growth to regions of negative cell wall curvature.</text>
</comment>
<feature type="binding site" evidence="6">
    <location>
        <begin position="290"/>
        <end position="293"/>
    </location>
    <ligand>
        <name>ATP</name>
        <dbReference type="ChEBI" id="CHEBI:30616"/>
    </ligand>
</feature>
<dbReference type="KEGG" id="sphh:SDAV_00383"/>
<sequence length="346" mass="38067">MAIFNNKKPTFVSMDLGTAYTLVYISGSGIVYNEPSIVAYKIKENMIIAVGNEAYKMIGKGNKTIRIVRPMVDGVITDIRATEAQLKYIFNRLRVTKQLANSIMLLACPSVITELEKNALRKIAMNLGATKVFVEEEVKMAALGGGVDIYKPFGNLVIDMGGGTTDIAVLASGDIVLSKSVKVAGNYLNAEILKYVRSQYGLEIGIKTAEMIKIEIGSLAKYGDERKMKVYGRDVVSGLPREIELTPEEIREVLKVPVSRIIDLAVQVLEETPPELAGDIFRNGITICGGGGLIKGIDHYFEDTLQLPAKIGEQPLLAVINGTKKFESDIYDIIRQEHQKTKELDY</sequence>
<evidence type="ECO:0000256" key="1">
    <source>
        <dbReference type="ARBA" id="ARBA00022490"/>
    </source>
</evidence>
<comment type="similarity">
    <text evidence="5 6">Belongs to the FtsA/MreB family.</text>
</comment>
<keyword evidence="4 6" id="KW-0133">Cell shape</keyword>
<dbReference type="NCBIfam" id="NF010539">
    <property type="entry name" value="PRK13927.1"/>
    <property type="match status" value="1"/>
</dbReference>
<gene>
    <name evidence="6" type="primary">mreB</name>
    <name evidence="7" type="ORF">SDAV_00383</name>
</gene>
<dbReference type="PANTHER" id="PTHR42749:SF1">
    <property type="entry name" value="CELL SHAPE-DETERMINING PROTEIN MREB"/>
    <property type="match status" value="1"/>
</dbReference>
<dbReference type="CDD" id="cd10225">
    <property type="entry name" value="ASKHA_NBD_MreB-like"/>
    <property type="match status" value="1"/>
</dbReference>
<feature type="binding site" evidence="6">
    <location>
        <begin position="210"/>
        <end position="213"/>
    </location>
    <ligand>
        <name>ATP</name>
        <dbReference type="ChEBI" id="CHEBI:30616"/>
    </ligand>
</feature>
<keyword evidence="2 6" id="KW-0547">Nucleotide-binding</keyword>
<evidence type="ECO:0000256" key="4">
    <source>
        <dbReference type="ARBA" id="ARBA00022960"/>
    </source>
</evidence>